<evidence type="ECO:0000313" key="4">
    <source>
        <dbReference type="Proteomes" id="UP001182556"/>
    </source>
</evidence>
<feature type="region of interest" description="Disordered" evidence="2">
    <location>
        <begin position="238"/>
        <end position="293"/>
    </location>
</feature>
<dbReference type="PANTHER" id="PTHR23159">
    <property type="entry name" value="CENTROSOMAL PROTEIN 2"/>
    <property type="match status" value="1"/>
</dbReference>
<feature type="region of interest" description="Disordered" evidence="2">
    <location>
        <begin position="442"/>
        <end position="466"/>
    </location>
</feature>
<dbReference type="EMBL" id="JAODAN010000001">
    <property type="protein sequence ID" value="KAK1927565.1"/>
    <property type="molecule type" value="Genomic_DNA"/>
</dbReference>
<feature type="compositionally biased region" description="Polar residues" evidence="2">
    <location>
        <begin position="1195"/>
        <end position="1206"/>
    </location>
</feature>
<feature type="coiled-coil region" evidence="1">
    <location>
        <begin position="1118"/>
        <end position="1152"/>
    </location>
</feature>
<name>A0AAD9FWX1_PAPLA</name>
<protein>
    <submittedName>
        <fullName evidence="3">Uncharacterized protein</fullName>
    </submittedName>
</protein>
<feature type="region of interest" description="Disordered" evidence="2">
    <location>
        <begin position="1186"/>
        <end position="1336"/>
    </location>
</feature>
<proteinExistence type="predicted"/>
<dbReference type="Proteomes" id="UP001182556">
    <property type="component" value="Unassembled WGS sequence"/>
</dbReference>
<feature type="compositionally biased region" description="Low complexity" evidence="2">
    <location>
        <begin position="1223"/>
        <end position="1262"/>
    </location>
</feature>
<feature type="coiled-coil region" evidence="1">
    <location>
        <begin position="579"/>
        <end position="644"/>
    </location>
</feature>
<feature type="compositionally biased region" description="Basic and acidic residues" evidence="2">
    <location>
        <begin position="755"/>
        <end position="765"/>
    </location>
</feature>
<dbReference type="PANTHER" id="PTHR23159:SF31">
    <property type="entry name" value="CENTROSOME-ASSOCIATED PROTEIN CEP250 ISOFORM X1"/>
    <property type="match status" value="1"/>
</dbReference>
<organism evidence="3 4">
    <name type="scientific">Papiliotrema laurentii</name>
    <name type="common">Cryptococcus laurentii</name>
    <dbReference type="NCBI Taxonomy" id="5418"/>
    <lineage>
        <taxon>Eukaryota</taxon>
        <taxon>Fungi</taxon>
        <taxon>Dikarya</taxon>
        <taxon>Basidiomycota</taxon>
        <taxon>Agaricomycotina</taxon>
        <taxon>Tremellomycetes</taxon>
        <taxon>Tremellales</taxon>
        <taxon>Rhynchogastremaceae</taxon>
        <taxon>Papiliotrema</taxon>
    </lineage>
</organism>
<evidence type="ECO:0000256" key="1">
    <source>
        <dbReference type="SAM" id="Coils"/>
    </source>
</evidence>
<evidence type="ECO:0000313" key="3">
    <source>
        <dbReference type="EMBL" id="KAK1927565.1"/>
    </source>
</evidence>
<feature type="region of interest" description="Disordered" evidence="2">
    <location>
        <begin position="74"/>
        <end position="217"/>
    </location>
</feature>
<keyword evidence="1" id="KW-0175">Coiled coil</keyword>
<feature type="compositionally biased region" description="Basic residues" evidence="2">
    <location>
        <begin position="89"/>
        <end position="99"/>
    </location>
</feature>
<sequence length="1336" mass="147830">MAESSLWHRLNPFHARPPSSLRRYSPVESNDRTSSVDTTVPCLSDEVNDEQLRAVFTPLPFLESSPRHRRTPSILRSLAHHPSLSALKSRSKRGKKAKPRAAIPGLPGEDDLPDRPESRAFGDSPTHKKLRRKGSLKAAKSIPDGLRLSDDNPRMSVDRDPFSRLPPMPSPPTPVPLEMDSAKLRLKRHDRDPSSGTPGKVIRRKPLPTSTTPDITIHNVDLTPESVRVSRMRFQLDFTMDQSPRSMGSLSAQSSPSRRRAASTSDVDASPSKARSGTSRHLSSPAPPSPFRELYASAHHPFTTQHPHPVPLTRYSGISYQTHRPDDNGSVNADFIPLSESGRTLDMGDGFDVLVKGEELPTGTPGGHTVDLRRGVLVDGVKPQKKAMRFFSRDMYNQLPSASPSPTPSLGPNTTHMSDLPPDRSESPYEIRLSPMVTKRMSLDAFGTPSPPPVSQPPSSGGDVEEVLEEGGVGQEGEEAGGESAGYLHTTLSTIEEGLSAAQESVNDRSREIPLSPSQERTVLDQTFYYTPFSAKLDHRGLPRPSSEPEIGACSPRQHLSCPPLPASELLLGAHSDYTRSLESELQCARNVIQCLEEELSRVTNATEGHRDSVMQQKAWESKIKAIQDLIQERDEELEEAHTQITSQAEAHRQAITELRATIEENEGYFQTLQHAHDQLANRLAQLENEHAEVLVERARDATTLFEAQEATGVLERRLHRNDDERGEAEKAIVDLQKSLHFAETELQKRDEELLAARQQSKESSAESGSEVSQLKATLAEKIERIEELEDLLRSGLEREGEISRLKQTIKTKSDRIVELQTRQTERQRTLDTAKETIADRDASIASLKFRLEEVERERRRLDKENTAAIKSITAKDLIIGVLRDKLSTADYEKDEVIAKGQMAEERARKLQERLTNLEEETERLNATRDVLRLERDDLRRQLAAVTAQAASDAKQLERTMEDLKDLAAAQKEWESERANLIVQLEQRAMDAADSLEIFDQVSSLETELQALQEDLSVSQAALQLANETLDTRAITIQVQDNELEFLRQTLVDTEDAAENIGDGFLLRAKEAERMVESLREQVADLTAELGRRDEAVSTAVMKAEMQKAEANDVKSRLSAFTSELDRVSLANAELRKEVDDVRRESSAVELKVVEAEKMIAQLGQDKELLNVALDSKQTELTLLQRQVHHGTPRPRQSTLAASTGRSARPSGGLDVTPVPAKTLSKSMSQSSLRHSRSGSVSSTPTPTSFGDSNTPRARAAPTPTPLGASTRHDRTPEKRSGGRKAAIDGSSGVTIQVKPSLSKRSSLPVMRGSSLDLGSGRVSEEMTRVGEEEEV</sequence>
<evidence type="ECO:0000256" key="2">
    <source>
        <dbReference type="SAM" id="MobiDB-lite"/>
    </source>
</evidence>
<feature type="region of interest" description="Disordered" evidence="2">
    <location>
        <begin position="755"/>
        <end position="774"/>
    </location>
</feature>
<feature type="compositionally biased region" description="Pro residues" evidence="2">
    <location>
        <begin position="164"/>
        <end position="175"/>
    </location>
</feature>
<feature type="compositionally biased region" description="Polar residues" evidence="2">
    <location>
        <begin position="273"/>
        <end position="282"/>
    </location>
</feature>
<comment type="caution">
    <text evidence="3">The sequence shown here is derived from an EMBL/GenBank/DDBJ whole genome shotgun (WGS) entry which is preliminary data.</text>
</comment>
<reference evidence="3" key="1">
    <citation type="submission" date="2023-02" db="EMBL/GenBank/DDBJ databases">
        <title>Identification and recombinant expression of a fungal hydrolase from Papiliotrema laurentii that hydrolyzes apple cutin and clears colloidal polyester polyurethane.</title>
        <authorList>
            <consortium name="DOE Joint Genome Institute"/>
            <person name="Roman V.A."/>
            <person name="Bojanowski C."/>
            <person name="Crable B.R."/>
            <person name="Wagner D.N."/>
            <person name="Hung C.S."/>
            <person name="Nadeau L.J."/>
            <person name="Schratz L."/>
            <person name="Haridas S."/>
            <person name="Pangilinan J."/>
            <person name="Lipzen A."/>
            <person name="Na H."/>
            <person name="Yan M."/>
            <person name="Ng V."/>
            <person name="Grigoriev I.V."/>
            <person name="Spatafora J.W."/>
            <person name="Barlow D."/>
            <person name="Biffinger J."/>
            <person name="Kelley-Loughnane N."/>
            <person name="Varaljay V.A."/>
            <person name="Crookes-Goodson W.J."/>
        </authorList>
    </citation>
    <scope>NUCLEOTIDE SEQUENCE</scope>
    <source>
        <strain evidence="3">5307AH</strain>
    </source>
</reference>
<feature type="compositionally biased region" description="Polar residues" evidence="2">
    <location>
        <begin position="1292"/>
        <end position="1306"/>
    </location>
</feature>
<feature type="compositionally biased region" description="Basic and acidic residues" evidence="2">
    <location>
        <begin position="1323"/>
        <end position="1336"/>
    </location>
</feature>
<accession>A0AAD9FWX1</accession>
<feature type="coiled-coil region" evidence="1">
    <location>
        <begin position="670"/>
        <end position="697"/>
    </location>
</feature>
<keyword evidence="4" id="KW-1185">Reference proteome</keyword>
<gene>
    <name evidence="3" type="ORF">DB88DRAFT_515772</name>
</gene>
<feature type="coiled-coil region" evidence="1">
    <location>
        <begin position="1002"/>
        <end position="1089"/>
    </location>
</feature>
<feature type="compositionally biased region" description="Basic and acidic residues" evidence="2">
    <location>
        <begin position="147"/>
        <end position="162"/>
    </location>
</feature>
<feature type="region of interest" description="Disordered" evidence="2">
    <location>
        <begin position="397"/>
        <end position="428"/>
    </location>
</feature>
<feature type="region of interest" description="Disordered" evidence="2">
    <location>
        <begin position="1"/>
        <end position="43"/>
    </location>
</feature>
<feature type="compositionally biased region" description="Basic and acidic residues" evidence="2">
    <location>
        <begin position="1271"/>
        <end position="1281"/>
    </location>
</feature>